<dbReference type="AlphaFoldDB" id="A0A1M4V9R6"/>
<organism evidence="1 2">
    <name type="scientific">Marinitoga hydrogenitolerans (strain DSM 16785 / JCM 12826 / AT1271)</name>
    <dbReference type="NCBI Taxonomy" id="1122195"/>
    <lineage>
        <taxon>Bacteria</taxon>
        <taxon>Thermotogati</taxon>
        <taxon>Thermotogota</taxon>
        <taxon>Thermotogae</taxon>
        <taxon>Petrotogales</taxon>
        <taxon>Petrotogaceae</taxon>
        <taxon>Marinitoga</taxon>
    </lineage>
</organism>
<name>A0A1M4V9R6_MARH1</name>
<accession>A0A1M4V9R6</accession>
<proteinExistence type="predicted"/>
<comment type="caution">
    <text evidence="1">The sequence shown here is derived from an EMBL/GenBank/DDBJ whole genome shotgun (WGS) entry which is preliminary data.</text>
</comment>
<evidence type="ECO:0000313" key="2">
    <source>
        <dbReference type="Proteomes" id="UP000184334"/>
    </source>
</evidence>
<dbReference type="InterPro" id="IPR012675">
    <property type="entry name" value="Beta-grasp_dom_sf"/>
</dbReference>
<sequence>MLKIKFMSNLRSIVDKKTIELKLEEEKNIEDILTEIGNAIKSRFEVIKKEQDHMVVKLFINIMGQPSYITMRIKFIYNNEFISIDKKIQDGELQILPLLGGG</sequence>
<gene>
    <name evidence="1" type="ORF">SAMN02745164_00878</name>
</gene>
<dbReference type="Gene3D" id="3.10.20.30">
    <property type="match status" value="1"/>
</dbReference>
<protein>
    <submittedName>
        <fullName evidence="1">Uncharacterized protein</fullName>
    </submittedName>
</protein>
<keyword evidence="2" id="KW-1185">Reference proteome</keyword>
<dbReference type="STRING" id="1122195.SAMN02745164_00878"/>
<dbReference type="Proteomes" id="UP000184334">
    <property type="component" value="Unassembled WGS sequence"/>
</dbReference>
<evidence type="ECO:0000313" key="1">
    <source>
        <dbReference type="EMBL" id="SHE65694.1"/>
    </source>
</evidence>
<dbReference type="RefSeq" id="WP_072863835.1">
    <property type="nucleotide sequence ID" value="NZ_FQUI01000010.1"/>
</dbReference>
<reference evidence="1" key="1">
    <citation type="submission" date="2016-11" db="EMBL/GenBank/DDBJ databases">
        <authorList>
            <person name="Varghese N."/>
            <person name="Submissions S."/>
        </authorList>
    </citation>
    <scope>NUCLEOTIDE SEQUENCE [LARGE SCALE GENOMIC DNA]</scope>
    <source>
        <strain evidence="1">DSM 16785</strain>
    </source>
</reference>
<dbReference type="EMBL" id="FQUI01000010">
    <property type="protein sequence ID" value="SHE65694.1"/>
    <property type="molecule type" value="Genomic_DNA"/>
</dbReference>
<dbReference type="OrthoDB" id="9939668at2"/>